<comment type="caution">
    <text evidence="1">The sequence shown here is derived from an EMBL/GenBank/DDBJ whole genome shotgun (WGS) entry which is preliminary data.</text>
</comment>
<evidence type="ECO:0000313" key="1">
    <source>
        <dbReference type="EMBL" id="KAH9315092.1"/>
    </source>
</evidence>
<keyword evidence="2" id="KW-1185">Reference proteome</keyword>
<proteinExistence type="predicted"/>
<sequence length="49" mass="5750">PSWVLRHTTPNKIGNHHPRSQYGVTTIQLISFQHKPQESDIVRLFKLRS</sequence>
<protein>
    <submittedName>
        <fullName evidence="1">Uncharacterized protein</fullName>
    </submittedName>
</protein>
<reference evidence="1 2" key="1">
    <citation type="journal article" date="2021" name="Nat. Plants">
        <title>The Taxus genome provides insights into paclitaxel biosynthesis.</title>
        <authorList>
            <person name="Xiong X."/>
            <person name="Gou J."/>
            <person name="Liao Q."/>
            <person name="Li Y."/>
            <person name="Zhou Q."/>
            <person name="Bi G."/>
            <person name="Li C."/>
            <person name="Du R."/>
            <person name="Wang X."/>
            <person name="Sun T."/>
            <person name="Guo L."/>
            <person name="Liang H."/>
            <person name="Lu P."/>
            <person name="Wu Y."/>
            <person name="Zhang Z."/>
            <person name="Ro D.K."/>
            <person name="Shang Y."/>
            <person name="Huang S."/>
            <person name="Yan J."/>
        </authorList>
    </citation>
    <scope>NUCLEOTIDE SEQUENCE [LARGE SCALE GENOMIC DNA]</scope>
    <source>
        <strain evidence="1">Ta-2019</strain>
    </source>
</reference>
<dbReference type="Proteomes" id="UP000824469">
    <property type="component" value="Unassembled WGS sequence"/>
</dbReference>
<accession>A0AA38G2G7</accession>
<evidence type="ECO:0000313" key="2">
    <source>
        <dbReference type="Proteomes" id="UP000824469"/>
    </source>
</evidence>
<feature type="non-terminal residue" evidence="1">
    <location>
        <position position="1"/>
    </location>
</feature>
<organism evidence="1 2">
    <name type="scientific">Taxus chinensis</name>
    <name type="common">Chinese yew</name>
    <name type="synonym">Taxus wallichiana var. chinensis</name>
    <dbReference type="NCBI Taxonomy" id="29808"/>
    <lineage>
        <taxon>Eukaryota</taxon>
        <taxon>Viridiplantae</taxon>
        <taxon>Streptophyta</taxon>
        <taxon>Embryophyta</taxon>
        <taxon>Tracheophyta</taxon>
        <taxon>Spermatophyta</taxon>
        <taxon>Pinopsida</taxon>
        <taxon>Pinidae</taxon>
        <taxon>Conifers II</taxon>
        <taxon>Cupressales</taxon>
        <taxon>Taxaceae</taxon>
        <taxon>Taxus</taxon>
    </lineage>
</organism>
<name>A0AA38G2G7_TAXCH</name>
<dbReference type="EMBL" id="JAHRHJ020000005">
    <property type="protein sequence ID" value="KAH9315092.1"/>
    <property type="molecule type" value="Genomic_DNA"/>
</dbReference>
<dbReference type="AlphaFoldDB" id="A0AA38G2G7"/>
<gene>
    <name evidence="1" type="ORF">KI387_023719</name>
</gene>